<name>A0AAE0MKV8_9PEZI</name>
<evidence type="ECO:0000256" key="3">
    <source>
        <dbReference type="ARBA" id="ARBA00022989"/>
    </source>
</evidence>
<dbReference type="InterPro" id="IPR052337">
    <property type="entry name" value="SAT4-like"/>
</dbReference>
<evidence type="ECO:0000256" key="1">
    <source>
        <dbReference type="ARBA" id="ARBA00004141"/>
    </source>
</evidence>
<keyword evidence="4 7" id="KW-0472">Membrane</keyword>
<feature type="transmembrane region" description="Helical" evidence="7">
    <location>
        <begin position="228"/>
        <end position="252"/>
    </location>
</feature>
<evidence type="ECO:0000256" key="4">
    <source>
        <dbReference type="ARBA" id="ARBA00023136"/>
    </source>
</evidence>
<gene>
    <name evidence="9" type="ORF">B0T19DRAFT_36925</name>
</gene>
<dbReference type="AlphaFoldDB" id="A0AAE0MKV8"/>
<keyword evidence="2 7" id="KW-0812">Transmembrane</keyword>
<comment type="caution">
    <text evidence="9">The sequence shown here is derived from an EMBL/GenBank/DDBJ whole genome shotgun (WGS) entry which is preliminary data.</text>
</comment>
<protein>
    <recommendedName>
        <fullName evidence="8">Rhodopsin domain-containing protein</fullName>
    </recommendedName>
</protein>
<reference evidence="9" key="1">
    <citation type="journal article" date="2023" name="Mol. Phylogenet. Evol.">
        <title>Genome-scale phylogeny and comparative genomics of the fungal order Sordariales.</title>
        <authorList>
            <person name="Hensen N."/>
            <person name="Bonometti L."/>
            <person name="Westerberg I."/>
            <person name="Brannstrom I.O."/>
            <person name="Guillou S."/>
            <person name="Cros-Aarteil S."/>
            <person name="Calhoun S."/>
            <person name="Haridas S."/>
            <person name="Kuo A."/>
            <person name="Mondo S."/>
            <person name="Pangilinan J."/>
            <person name="Riley R."/>
            <person name="LaButti K."/>
            <person name="Andreopoulos B."/>
            <person name="Lipzen A."/>
            <person name="Chen C."/>
            <person name="Yan M."/>
            <person name="Daum C."/>
            <person name="Ng V."/>
            <person name="Clum A."/>
            <person name="Steindorff A."/>
            <person name="Ohm R.A."/>
            <person name="Martin F."/>
            <person name="Silar P."/>
            <person name="Natvig D.O."/>
            <person name="Lalanne C."/>
            <person name="Gautier V."/>
            <person name="Ament-Velasquez S.L."/>
            <person name="Kruys A."/>
            <person name="Hutchinson M.I."/>
            <person name="Powell A.J."/>
            <person name="Barry K."/>
            <person name="Miller A.N."/>
            <person name="Grigoriev I.V."/>
            <person name="Debuchy R."/>
            <person name="Gladieux P."/>
            <person name="Hiltunen Thoren M."/>
            <person name="Johannesson H."/>
        </authorList>
    </citation>
    <scope>NUCLEOTIDE SEQUENCE</scope>
    <source>
        <strain evidence="9">SMH4131-1</strain>
    </source>
</reference>
<comment type="similarity">
    <text evidence="5">Belongs to the SAT4 family.</text>
</comment>
<dbReference type="PANTHER" id="PTHR33048">
    <property type="entry name" value="PTH11-LIKE INTEGRAL MEMBRANE PROTEIN (AFU_ORTHOLOGUE AFUA_5G11245)"/>
    <property type="match status" value="1"/>
</dbReference>
<evidence type="ECO:0000256" key="7">
    <source>
        <dbReference type="SAM" id="Phobius"/>
    </source>
</evidence>
<evidence type="ECO:0000256" key="6">
    <source>
        <dbReference type="SAM" id="MobiDB-lite"/>
    </source>
</evidence>
<evidence type="ECO:0000313" key="9">
    <source>
        <dbReference type="EMBL" id="KAK3336361.1"/>
    </source>
</evidence>
<feature type="region of interest" description="Disordered" evidence="6">
    <location>
        <begin position="268"/>
        <end position="333"/>
    </location>
</feature>
<evidence type="ECO:0000259" key="8">
    <source>
        <dbReference type="Pfam" id="PF20684"/>
    </source>
</evidence>
<evidence type="ECO:0000313" key="10">
    <source>
        <dbReference type="Proteomes" id="UP001286456"/>
    </source>
</evidence>
<feature type="transmembrane region" description="Helical" evidence="7">
    <location>
        <begin position="152"/>
        <end position="178"/>
    </location>
</feature>
<comment type="subcellular location">
    <subcellularLocation>
        <location evidence="1">Membrane</location>
        <topology evidence="1">Multi-pass membrane protein</topology>
    </subcellularLocation>
</comment>
<keyword evidence="10" id="KW-1185">Reference proteome</keyword>
<proteinExistence type="inferred from homology"/>
<sequence>MIPVSGSENPQGVKLKISLWAMMVSTAIFVGLRLCCKYIRRRALWWDDYYIIVSWVTLLVSCITTTITINHGFGLHIYEIPVQNMKAVGILGNISGFFSVLAVLSCKVSFAATLLRLTDGWTRRFIWIIIATLVIPGSVSCAFFFTPIAGNAVVLFSIVFGAWSSACDIFLALLPWRILMKFHMYRREKVAVALAMSMGVFAGITGFVKCSTLQSFASGDFSFDGVSLTTWGFAEVACCIMAASIPTLRALFSPETTTNRRMPTLEVNITSGDSGAYDDSQQGRKDDRSDRSILDKRMNSAGASLTSEQTGLHPVSSSSNYEMDRLEAQCGKG</sequence>
<feature type="compositionally biased region" description="Basic and acidic residues" evidence="6">
    <location>
        <begin position="281"/>
        <end position="298"/>
    </location>
</feature>
<keyword evidence="3 7" id="KW-1133">Transmembrane helix</keyword>
<feature type="transmembrane region" description="Helical" evidence="7">
    <location>
        <begin position="90"/>
        <end position="113"/>
    </location>
</feature>
<dbReference type="Pfam" id="PF20684">
    <property type="entry name" value="Fung_rhodopsin"/>
    <property type="match status" value="1"/>
</dbReference>
<organism evidence="9 10">
    <name type="scientific">Cercophora scortea</name>
    <dbReference type="NCBI Taxonomy" id="314031"/>
    <lineage>
        <taxon>Eukaryota</taxon>
        <taxon>Fungi</taxon>
        <taxon>Dikarya</taxon>
        <taxon>Ascomycota</taxon>
        <taxon>Pezizomycotina</taxon>
        <taxon>Sordariomycetes</taxon>
        <taxon>Sordariomycetidae</taxon>
        <taxon>Sordariales</taxon>
        <taxon>Lasiosphaeriaceae</taxon>
        <taxon>Cercophora</taxon>
    </lineage>
</organism>
<feature type="transmembrane region" description="Helical" evidence="7">
    <location>
        <begin position="190"/>
        <end position="208"/>
    </location>
</feature>
<dbReference type="InterPro" id="IPR049326">
    <property type="entry name" value="Rhodopsin_dom_fungi"/>
</dbReference>
<feature type="compositionally biased region" description="Polar residues" evidence="6">
    <location>
        <begin position="301"/>
        <end position="321"/>
    </location>
</feature>
<evidence type="ECO:0000256" key="5">
    <source>
        <dbReference type="ARBA" id="ARBA00038359"/>
    </source>
</evidence>
<dbReference type="EMBL" id="JAUEPO010000001">
    <property type="protein sequence ID" value="KAK3336361.1"/>
    <property type="molecule type" value="Genomic_DNA"/>
</dbReference>
<evidence type="ECO:0000256" key="2">
    <source>
        <dbReference type="ARBA" id="ARBA00022692"/>
    </source>
</evidence>
<accession>A0AAE0MKV8</accession>
<dbReference type="Proteomes" id="UP001286456">
    <property type="component" value="Unassembled WGS sequence"/>
</dbReference>
<feature type="domain" description="Rhodopsin" evidence="8">
    <location>
        <begin position="32"/>
        <end position="253"/>
    </location>
</feature>
<feature type="transmembrane region" description="Helical" evidence="7">
    <location>
        <begin position="17"/>
        <end position="36"/>
    </location>
</feature>
<dbReference type="PANTHER" id="PTHR33048:SF42">
    <property type="entry name" value="INTEGRAL MEMBRANE PROTEIN"/>
    <property type="match status" value="1"/>
</dbReference>
<dbReference type="GO" id="GO:0016020">
    <property type="term" value="C:membrane"/>
    <property type="evidence" value="ECO:0007669"/>
    <property type="project" value="UniProtKB-SubCell"/>
</dbReference>
<feature type="transmembrane region" description="Helical" evidence="7">
    <location>
        <begin position="48"/>
        <end position="70"/>
    </location>
</feature>
<reference evidence="9" key="2">
    <citation type="submission" date="2023-06" db="EMBL/GenBank/DDBJ databases">
        <authorList>
            <consortium name="Lawrence Berkeley National Laboratory"/>
            <person name="Haridas S."/>
            <person name="Hensen N."/>
            <person name="Bonometti L."/>
            <person name="Westerberg I."/>
            <person name="Brannstrom I.O."/>
            <person name="Guillou S."/>
            <person name="Cros-Aarteil S."/>
            <person name="Calhoun S."/>
            <person name="Kuo A."/>
            <person name="Mondo S."/>
            <person name="Pangilinan J."/>
            <person name="Riley R."/>
            <person name="Labutti K."/>
            <person name="Andreopoulos B."/>
            <person name="Lipzen A."/>
            <person name="Chen C."/>
            <person name="Yanf M."/>
            <person name="Daum C."/>
            <person name="Ng V."/>
            <person name="Clum A."/>
            <person name="Steindorff A."/>
            <person name="Ohm R."/>
            <person name="Martin F."/>
            <person name="Silar P."/>
            <person name="Natvig D."/>
            <person name="Lalanne C."/>
            <person name="Gautier V."/>
            <person name="Ament-Velasquez S.L."/>
            <person name="Kruys A."/>
            <person name="Hutchinson M.I."/>
            <person name="Powell A.J."/>
            <person name="Barry K."/>
            <person name="Miller A.N."/>
            <person name="Grigoriev I.V."/>
            <person name="Debuchy R."/>
            <person name="Gladieux P."/>
            <person name="Thoren M.H."/>
            <person name="Johannesson H."/>
        </authorList>
    </citation>
    <scope>NUCLEOTIDE SEQUENCE</scope>
    <source>
        <strain evidence="9">SMH4131-1</strain>
    </source>
</reference>
<feature type="transmembrane region" description="Helical" evidence="7">
    <location>
        <begin position="125"/>
        <end position="146"/>
    </location>
</feature>